<dbReference type="InterPro" id="IPR013883">
    <property type="entry name" value="TF_Iwr1_dom"/>
</dbReference>
<evidence type="ECO:0000256" key="9">
    <source>
        <dbReference type="ARBA" id="ARBA00023242"/>
    </source>
</evidence>
<accession>A0A6J2YB83</accession>
<dbReference type="GO" id="GO:0015031">
    <property type="term" value="P:protein transport"/>
    <property type="evidence" value="ECO:0007669"/>
    <property type="project" value="UniProtKB-KW"/>
</dbReference>
<comment type="subcellular location">
    <subcellularLocation>
        <location evidence="3">Cytoplasm</location>
    </subcellularLocation>
    <subcellularLocation>
        <location evidence="2">Nucleus</location>
    </subcellularLocation>
</comment>
<gene>
    <name evidence="13" type="primary">LOC115885847</name>
</gene>
<feature type="compositionally biased region" description="Acidic residues" evidence="10">
    <location>
        <begin position="195"/>
        <end position="205"/>
    </location>
</feature>
<evidence type="ECO:0000256" key="6">
    <source>
        <dbReference type="ARBA" id="ARBA00022448"/>
    </source>
</evidence>
<dbReference type="Pfam" id="PF08574">
    <property type="entry name" value="Iwr1"/>
    <property type="match status" value="1"/>
</dbReference>
<sequence>MAAVVKIKRCLDEDPLETLILNCKRRKTNGSENNTNEELSAVLQLAGTSKEDESIEHVIRKRRLANASDLKRQFKKHDVDISKKIRSEIQDHSKNTRYRVVNCFRKNFNDELHEEPGKSNNEEVTVFELETDYNKNSTSTENKNKETDQSKYVYDFYYTSSDDFGEADIEDYVSVYPLNDPLLFGSVRDNGLNESDSEYESEDSNAENNWKNDYPDEEDLESINENDMLEAVKNLDISEDLLSSDSGEEDFVYSKDEEDFQDCEQDIDKEDELRYGKLYAKFKAKNKNIETAGVSNDLYCGDIDENEYYY</sequence>
<evidence type="ECO:0000256" key="2">
    <source>
        <dbReference type="ARBA" id="ARBA00004123"/>
    </source>
</evidence>
<dbReference type="OrthoDB" id="6255506at2759"/>
<dbReference type="KEGG" id="soy:115885847"/>
<dbReference type="Proteomes" id="UP000504635">
    <property type="component" value="Unplaced"/>
</dbReference>
<protein>
    <recommendedName>
        <fullName evidence="5">Probable RNA polymerase II nuclear localization protein SLC7A6OS</fullName>
    </recommendedName>
</protein>
<dbReference type="InterPro" id="IPR040218">
    <property type="entry name" value="SLC7A6OS"/>
</dbReference>
<evidence type="ECO:0000256" key="1">
    <source>
        <dbReference type="ARBA" id="ARBA00003202"/>
    </source>
</evidence>
<evidence type="ECO:0000313" key="13">
    <source>
        <dbReference type="RefSeq" id="XP_030760732.1"/>
    </source>
</evidence>
<comment type="function">
    <text evidence="1">Directs RNA polymerase II nuclear import.</text>
</comment>
<evidence type="ECO:0000259" key="11">
    <source>
        <dbReference type="Pfam" id="PF08574"/>
    </source>
</evidence>
<reference evidence="13" key="1">
    <citation type="submission" date="2025-08" db="UniProtKB">
        <authorList>
            <consortium name="RefSeq"/>
        </authorList>
    </citation>
    <scope>IDENTIFICATION</scope>
    <source>
        <tissue evidence="13">Gonads</tissue>
    </source>
</reference>
<dbReference type="FunCoup" id="A0A6J2YB83">
    <property type="interactions" value="1318"/>
</dbReference>
<organism evidence="12 13">
    <name type="scientific">Sitophilus oryzae</name>
    <name type="common">Rice weevil</name>
    <name type="synonym">Curculio oryzae</name>
    <dbReference type="NCBI Taxonomy" id="7048"/>
    <lineage>
        <taxon>Eukaryota</taxon>
        <taxon>Metazoa</taxon>
        <taxon>Ecdysozoa</taxon>
        <taxon>Arthropoda</taxon>
        <taxon>Hexapoda</taxon>
        <taxon>Insecta</taxon>
        <taxon>Pterygota</taxon>
        <taxon>Neoptera</taxon>
        <taxon>Endopterygota</taxon>
        <taxon>Coleoptera</taxon>
        <taxon>Polyphaga</taxon>
        <taxon>Cucujiformia</taxon>
        <taxon>Curculionidae</taxon>
        <taxon>Dryophthorinae</taxon>
        <taxon>Sitophilus</taxon>
    </lineage>
</organism>
<dbReference type="GeneID" id="115885847"/>
<keyword evidence="6" id="KW-0813">Transport</keyword>
<comment type="similarity">
    <text evidence="4">Belongs to the IWR1/SLC7A6OS family.</text>
</comment>
<feature type="domain" description="Transcription factor Iwr1" evidence="11">
    <location>
        <begin position="151"/>
        <end position="218"/>
    </location>
</feature>
<name>A0A6J2YB83_SITOR</name>
<evidence type="ECO:0000256" key="4">
    <source>
        <dbReference type="ARBA" id="ARBA00010218"/>
    </source>
</evidence>
<dbReference type="RefSeq" id="XP_030760732.1">
    <property type="nucleotide sequence ID" value="XM_030904872.1"/>
</dbReference>
<evidence type="ECO:0000256" key="7">
    <source>
        <dbReference type="ARBA" id="ARBA00022490"/>
    </source>
</evidence>
<dbReference type="GO" id="GO:0005634">
    <property type="term" value="C:nucleus"/>
    <property type="evidence" value="ECO:0007669"/>
    <property type="project" value="UniProtKB-SubCell"/>
</dbReference>
<feature type="region of interest" description="Disordered" evidence="10">
    <location>
        <begin position="189"/>
        <end position="214"/>
    </location>
</feature>
<dbReference type="PANTHER" id="PTHR31196">
    <property type="entry name" value="RNA POLYMERASE II NUCLEAR LOCALIZATION PROTEIN SLC7A6OS-RELATED"/>
    <property type="match status" value="1"/>
</dbReference>
<dbReference type="CTD" id="49505"/>
<keyword evidence="12" id="KW-1185">Reference proteome</keyword>
<dbReference type="PANTHER" id="PTHR31196:SF2">
    <property type="entry name" value="RNA POLYMERASE II NUCLEAR LOCALIZATION PROTEIN SLC7A6OS-RELATED"/>
    <property type="match status" value="1"/>
</dbReference>
<evidence type="ECO:0000256" key="5">
    <source>
        <dbReference type="ARBA" id="ARBA00017036"/>
    </source>
</evidence>
<proteinExistence type="inferred from homology"/>
<dbReference type="InParanoid" id="A0A6J2YB83"/>
<keyword evidence="7" id="KW-0963">Cytoplasm</keyword>
<keyword evidence="8" id="KW-0653">Protein transport</keyword>
<keyword evidence="9" id="KW-0539">Nucleus</keyword>
<dbReference type="GO" id="GO:0005737">
    <property type="term" value="C:cytoplasm"/>
    <property type="evidence" value="ECO:0007669"/>
    <property type="project" value="UniProtKB-SubCell"/>
</dbReference>
<evidence type="ECO:0000256" key="10">
    <source>
        <dbReference type="SAM" id="MobiDB-lite"/>
    </source>
</evidence>
<evidence type="ECO:0000256" key="3">
    <source>
        <dbReference type="ARBA" id="ARBA00004496"/>
    </source>
</evidence>
<evidence type="ECO:0000256" key="8">
    <source>
        <dbReference type="ARBA" id="ARBA00022927"/>
    </source>
</evidence>
<dbReference type="GO" id="GO:0032502">
    <property type="term" value="P:developmental process"/>
    <property type="evidence" value="ECO:0007669"/>
    <property type="project" value="TreeGrafter"/>
</dbReference>
<evidence type="ECO:0000313" key="12">
    <source>
        <dbReference type="Proteomes" id="UP000504635"/>
    </source>
</evidence>
<dbReference type="AlphaFoldDB" id="A0A6J2YB83"/>